<dbReference type="CDD" id="cd16913">
    <property type="entry name" value="YkuD_like"/>
    <property type="match status" value="1"/>
</dbReference>
<evidence type="ECO:0000256" key="5">
    <source>
        <dbReference type="ARBA" id="ARBA00022960"/>
    </source>
</evidence>
<dbReference type="PROSITE" id="PS52029">
    <property type="entry name" value="LD_TPASE"/>
    <property type="match status" value="1"/>
</dbReference>
<gene>
    <name evidence="16" type="ORF">MSAR_47750</name>
</gene>
<dbReference type="GO" id="GO:0005576">
    <property type="term" value="C:extracellular region"/>
    <property type="evidence" value="ECO:0007669"/>
    <property type="project" value="TreeGrafter"/>
</dbReference>
<dbReference type="Gene3D" id="2.60.40.3710">
    <property type="match status" value="1"/>
</dbReference>
<dbReference type="InterPro" id="IPR041280">
    <property type="entry name" value="Big_10"/>
</dbReference>
<organism evidence="16 17">
    <name type="scientific">Mycolicibacterium sarraceniae</name>
    <dbReference type="NCBI Taxonomy" id="1534348"/>
    <lineage>
        <taxon>Bacteria</taxon>
        <taxon>Bacillati</taxon>
        <taxon>Actinomycetota</taxon>
        <taxon>Actinomycetes</taxon>
        <taxon>Mycobacteriales</taxon>
        <taxon>Mycobacteriaceae</taxon>
        <taxon>Mycolicibacterium</taxon>
    </lineage>
</organism>
<keyword evidence="8" id="KW-0564">Palmitate</keyword>
<protein>
    <recommendedName>
        <fullName evidence="15">L,D-TPase catalytic domain-containing protein</fullName>
    </recommendedName>
</protein>
<dbReference type="RefSeq" id="WP_163701166.1">
    <property type="nucleotide sequence ID" value="NZ_AP022595.1"/>
</dbReference>
<evidence type="ECO:0000256" key="4">
    <source>
        <dbReference type="ARBA" id="ARBA00022729"/>
    </source>
</evidence>
<dbReference type="UniPathway" id="UPA00219"/>
<dbReference type="InterPro" id="IPR050979">
    <property type="entry name" value="LD-transpeptidase"/>
</dbReference>
<dbReference type="GO" id="GO:0071972">
    <property type="term" value="F:peptidoglycan L,D-transpeptidase activity"/>
    <property type="evidence" value="ECO:0007669"/>
    <property type="project" value="TreeGrafter"/>
</dbReference>
<evidence type="ECO:0000256" key="9">
    <source>
        <dbReference type="ARBA" id="ARBA00023288"/>
    </source>
</evidence>
<dbReference type="CDD" id="cd13432">
    <property type="entry name" value="LDT_IgD_like_2"/>
    <property type="match status" value="1"/>
</dbReference>
<dbReference type="GO" id="GO:0016746">
    <property type="term" value="F:acyltransferase activity"/>
    <property type="evidence" value="ECO:0007669"/>
    <property type="project" value="UniProtKB-KW"/>
</dbReference>
<dbReference type="Gene3D" id="2.40.440.10">
    <property type="entry name" value="L,D-transpeptidase catalytic domain-like"/>
    <property type="match status" value="1"/>
</dbReference>
<evidence type="ECO:0000256" key="2">
    <source>
        <dbReference type="ARBA" id="ARBA00022475"/>
    </source>
</evidence>
<evidence type="ECO:0000256" key="1">
    <source>
        <dbReference type="ARBA" id="ARBA00004752"/>
    </source>
</evidence>
<evidence type="ECO:0000256" key="13">
    <source>
        <dbReference type="PROSITE-ProRule" id="PRU01373"/>
    </source>
</evidence>
<dbReference type="FunFam" id="2.40.440.10:FF:000005">
    <property type="entry name" value="L,D-transpeptidase 2"/>
    <property type="match status" value="1"/>
</dbReference>
<evidence type="ECO:0000256" key="14">
    <source>
        <dbReference type="SAM" id="SignalP"/>
    </source>
</evidence>
<dbReference type="GO" id="GO:0008360">
    <property type="term" value="P:regulation of cell shape"/>
    <property type="evidence" value="ECO:0007669"/>
    <property type="project" value="UniProtKB-UniRule"/>
</dbReference>
<dbReference type="KEGG" id="msar:MSAR_47750"/>
<keyword evidence="7" id="KW-0472">Membrane</keyword>
<comment type="pathway">
    <text evidence="1 13">Cell wall biogenesis; peptidoglycan biosynthesis.</text>
</comment>
<accession>A0A7I7SZL5</accession>
<dbReference type="InterPro" id="IPR038063">
    <property type="entry name" value="Transpep_catalytic_dom"/>
</dbReference>
<dbReference type="AlphaFoldDB" id="A0A7I7SZL5"/>
<sequence length="409" mass="43750">MKQARSAHRPRLGSRLAVLALVPALLTGLSACSTEPAGPTPVNVIDDKGTPYGDLLIPQLTASVKDGAVDVPLDRPVTVTATSGVLGSVTMVNAAGNQVEGKLSPDGVTWATSEPLSYNKSYTLTAQSLGLGGVTAEKITFETQSPENLTMPYLLPGDGEVVGVGQPIAVRFDENIPNRLAAERAIKVTTKPPVEGAFYWLNNREVRWRPQNYWKPGTTVDVAVNTYGVDLGDGLFGQQNLTSHFTIGDEVIATADDDTKQLTVRRNGVVEKTIPISMGKNSTPTNNGVYIIGDRLSHMIMDSSTYGVPSNSPNGYRTEVDWATQMSYSGIYVHSAPWSVGAQGYSNTSHGCLNASPSNAQWFYNNTKRGDIVEVHNTLGSTLSGTEGLGDWNIPWPQWKAGNANASAR</sequence>
<keyword evidence="10" id="KW-0012">Acyltransferase</keyword>
<dbReference type="FunFam" id="2.60.40.3780:FF:000001">
    <property type="entry name" value="L,D-transpeptidase 2"/>
    <property type="match status" value="1"/>
</dbReference>
<dbReference type="InterPro" id="IPR005490">
    <property type="entry name" value="LD_TPept_cat_dom"/>
</dbReference>
<dbReference type="Pfam" id="PF03734">
    <property type="entry name" value="YkuD"/>
    <property type="match status" value="1"/>
</dbReference>
<keyword evidence="4 14" id="KW-0732">Signal</keyword>
<dbReference type="Gene3D" id="2.60.40.3780">
    <property type="match status" value="1"/>
</dbReference>
<evidence type="ECO:0000256" key="10">
    <source>
        <dbReference type="ARBA" id="ARBA00023315"/>
    </source>
</evidence>
<dbReference type="GO" id="GO:0018104">
    <property type="term" value="P:peptidoglycan-protein cross-linking"/>
    <property type="evidence" value="ECO:0007669"/>
    <property type="project" value="TreeGrafter"/>
</dbReference>
<reference evidence="16 17" key="1">
    <citation type="journal article" date="2019" name="Emerg. Microbes Infect.">
        <title>Comprehensive subspecies identification of 175 nontuberculous mycobacteria species based on 7547 genomic profiles.</title>
        <authorList>
            <person name="Matsumoto Y."/>
            <person name="Kinjo T."/>
            <person name="Motooka D."/>
            <person name="Nabeya D."/>
            <person name="Jung N."/>
            <person name="Uechi K."/>
            <person name="Horii T."/>
            <person name="Iida T."/>
            <person name="Fujita J."/>
            <person name="Nakamura S."/>
        </authorList>
    </citation>
    <scope>NUCLEOTIDE SEQUENCE [LARGE SCALE GENOMIC DNA]</scope>
    <source>
        <strain evidence="16 17">JCM 30395</strain>
    </source>
</reference>
<evidence type="ECO:0000256" key="11">
    <source>
        <dbReference type="ARBA" id="ARBA00023316"/>
    </source>
</evidence>
<evidence type="ECO:0000313" key="16">
    <source>
        <dbReference type="EMBL" id="BBY61639.1"/>
    </source>
</evidence>
<dbReference type="EMBL" id="AP022595">
    <property type="protein sequence ID" value="BBY61639.1"/>
    <property type="molecule type" value="Genomic_DNA"/>
</dbReference>
<evidence type="ECO:0000256" key="6">
    <source>
        <dbReference type="ARBA" id="ARBA00022984"/>
    </source>
</evidence>
<dbReference type="PROSITE" id="PS51257">
    <property type="entry name" value="PROKAR_LIPOPROTEIN"/>
    <property type="match status" value="1"/>
</dbReference>
<dbReference type="PANTHER" id="PTHR30582:SF2">
    <property type="entry name" value="L,D-TRANSPEPTIDASE YCIB-RELATED"/>
    <property type="match status" value="1"/>
</dbReference>
<keyword evidence="3" id="KW-0808">Transferase</keyword>
<comment type="pathway">
    <text evidence="12">Glycan biosynthesis.</text>
</comment>
<dbReference type="Proteomes" id="UP000466445">
    <property type="component" value="Chromosome"/>
</dbReference>
<dbReference type="GO" id="GO:0071555">
    <property type="term" value="P:cell wall organization"/>
    <property type="evidence" value="ECO:0007669"/>
    <property type="project" value="UniProtKB-UniRule"/>
</dbReference>
<feature type="signal peptide" evidence="14">
    <location>
        <begin position="1"/>
        <end position="33"/>
    </location>
</feature>
<keyword evidence="5 13" id="KW-0133">Cell shape</keyword>
<feature type="chain" id="PRO_5039170456" description="L,D-TPase catalytic domain-containing protein" evidence="14">
    <location>
        <begin position="34"/>
        <end position="409"/>
    </location>
</feature>
<dbReference type="Pfam" id="PF17964">
    <property type="entry name" value="Big_10"/>
    <property type="match status" value="1"/>
</dbReference>
<evidence type="ECO:0000256" key="7">
    <source>
        <dbReference type="ARBA" id="ARBA00023136"/>
    </source>
</evidence>
<keyword evidence="17" id="KW-1185">Reference proteome</keyword>
<feature type="active site" description="Nucleophile" evidence="13">
    <location>
        <position position="352"/>
    </location>
</feature>
<proteinExistence type="predicted"/>
<dbReference type="PANTHER" id="PTHR30582">
    <property type="entry name" value="L,D-TRANSPEPTIDASE"/>
    <property type="match status" value="1"/>
</dbReference>
<evidence type="ECO:0000256" key="3">
    <source>
        <dbReference type="ARBA" id="ARBA00022679"/>
    </source>
</evidence>
<keyword evidence="9" id="KW-0449">Lipoprotein</keyword>
<name>A0A7I7SZL5_9MYCO</name>
<evidence type="ECO:0000313" key="17">
    <source>
        <dbReference type="Proteomes" id="UP000466445"/>
    </source>
</evidence>
<keyword evidence="11 13" id="KW-0961">Cell wall biogenesis/degradation</keyword>
<feature type="active site" description="Proton donor/acceptor" evidence="13">
    <location>
        <position position="334"/>
    </location>
</feature>
<evidence type="ECO:0000256" key="8">
    <source>
        <dbReference type="ARBA" id="ARBA00023139"/>
    </source>
</evidence>
<keyword evidence="2" id="KW-1003">Cell membrane</keyword>
<evidence type="ECO:0000256" key="12">
    <source>
        <dbReference type="ARBA" id="ARBA00060592"/>
    </source>
</evidence>
<dbReference type="SUPFAM" id="SSF141523">
    <property type="entry name" value="L,D-transpeptidase catalytic domain-like"/>
    <property type="match status" value="1"/>
</dbReference>
<keyword evidence="6 13" id="KW-0573">Peptidoglycan synthesis</keyword>
<feature type="domain" description="L,D-TPase catalytic" evidence="15">
    <location>
        <begin position="251"/>
        <end position="376"/>
    </location>
</feature>
<evidence type="ECO:0000259" key="15">
    <source>
        <dbReference type="PROSITE" id="PS52029"/>
    </source>
</evidence>